<dbReference type="PANTHER" id="PTHR13516">
    <property type="entry name" value="RIBONUCLEASE P SUBUNIT P25"/>
    <property type="match status" value="1"/>
</dbReference>
<keyword evidence="4" id="KW-0539">Nucleus</keyword>
<protein>
    <recommendedName>
        <fullName evidence="6">DNA/RNA-binding protein Alba-like domain-containing protein</fullName>
    </recommendedName>
</protein>
<dbReference type="InterPro" id="IPR051958">
    <property type="entry name" value="Alba-like_NAB"/>
</dbReference>
<feature type="compositionally biased region" description="Basic residues" evidence="5">
    <location>
        <begin position="130"/>
        <end position="139"/>
    </location>
</feature>
<dbReference type="SUPFAM" id="SSF82704">
    <property type="entry name" value="AlbA-like"/>
    <property type="match status" value="2"/>
</dbReference>
<name>A0AAU9JQB0_9CILI</name>
<dbReference type="Pfam" id="PF01918">
    <property type="entry name" value="Alba"/>
    <property type="match status" value="2"/>
</dbReference>
<comment type="similarity">
    <text evidence="2">Belongs to the histone-like Alba family.</text>
</comment>
<evidence type="ECO:0000256" key="5">
    <source>
        <dbReference type="SAM" id="MobiDB-lite"/>
    </source>
</evidence>
<dbReference type="GO" id="GO:0003723">
    <property type="term" value="F:RNA binding"/>
    <property type="evidence" value="ECO:0007669"/>
    <property type="project" value="UniProtKB-KW"/>
</dbReference>
<feature type="compositionally biased region" description="Basic and acidic residues" evidence="5">
    <location>
        <begin position="150"/>
        <end position="214"/>
    </location>
</feature>
<sequence length="393" mass="44405">MATSKDEITVSSNQGLSKHVTEVATLLSEKREAKITAINLAIPQALNLVELIKHRVKGLYQLNSFERVPNSNKTRVTFLLSLDPLDSRKEGYQPPIAESEVQEKSLEELKQAPPRQERKPQEGTATSRPRGSRGGRRGSRSGGRQPRGGSRGERPETTKRAPQEGRRKVEDSEERKERSPRRNEWQSKRPEGKESTKREETSGKDEGYQSREGGRPQGRRPRGRGNFGGNRPPRTQNPDFKPRTRRAPEMEKYTRALRNPAESTKAPNEVLINARAHPNIFIREALLLFRQENLRTIIIKASGSALPKAVKVVEEIKRYEAGLHQLNKLSKRSVKDVFTPKEPGLDEVVKERDIDGFEITLTKDAPDVKNTGYQAPLPASEVREISIEEIQKL</sequence>
<evidence type="ECO:0000256" key="1">
    <source>
        <dbReference type="ARBA" id="ARBA00004123"/>
    </source>
</evidence>
<comment type="subcellular location">
    <subcellularLocation>
        <location evidence="1">Nucleus</location>
    </subcellularLocation>
</comment>
<feature type="compositionally biased region" description="Basic and acidic residues" evidence="5">
    <location>
        <begin position="108"/>
        <end position="121"/>
    </location>
</feature>
<dbReference type="InterPro" id="IPR036882">
    <property type="entry name" value="Alba-like_dom_sf"/>
</dbReference>
<gene>
    <name evidence="7" type="ORF">BSTOLATCC_MIC46526</name>
</gene>
<accession>A0AAU9JQB0</accession>
<dbReference type="EMBL" id="CAJZBQ010000046">
    <property type="protein sequence ID" value="CAG9328529.1"/>
    <property type="molecule type" value="Genomic_DNA"/>
</dbReference>
<dbReference type="GO" id="GO:0005634">
    <property type="term" value="C:nucleus"/>
    <property type="evidence" value="ECO:0007669"/>
    <property type="project" value="UniProtKB-SubCell"/>
</dbReference>
<comment type="caution">
    <text evidence="7">The sequence shown here is derived from an EMBL/GenBank/DDBJ whole genome shotgun (WGS) entry which is preliminary data.</text>
</comment>
<organism evidence="7 8">
    <name type="scientific">Blepharisma stoltei</name>
    <dbReference type="NCBI Taxonomy" id="1481888"/>
    <lineage>
        <taxon>Eukaryota</taxon>
        <taxon>Sar</taxon>
        <taxon>Alveolata</taxon>
        <taxon>Ciliophora</taxon>
        <taxon>Postciliodesmatophora</taxon>
        <taxon>Heterotrichea</taxon>
        <taxon>Heterotrichida</taxon>
        <taxon>Blepharismidae</taxon>
        <taxon>Blepharisma</taxon>
    </lineage>
</organism>
<evidence type="ECO:0000259" key="6">
    <source>
        <dbReference type="Pfam" id="PF01918"/>
    </source>
</evidence>
<keyword evidence="8" id="KW-1185">Reference proteome</keyword>
<proteinExistence type="inferred from homology"/>
<feature type="region of interest" description="Disordered" evidence="5">
    <location>
        <begin position="108"/>
        <end position="248"/>
    </location>
</feature>
<dbReference type="Gene3D" id="3.30.110.20">
    <property type="entry name" value="Alba-like domain"/>
    <property type="match status" value="2"/>
</dbReference>
<evidence type="ECO:0000256" key="4">
    <source>
        <dbReference type="ARBA" id="ARBA00023242"/>
    </source>
</evidence>
<keyword evidence="3" id="KW-0694">RNA-binding</keyword>
<dbReference type="PANTHER" id="PTHR13516:SF4">
    <property type="entry name" value="FI09323P"/>
    <property type="match status" value="1"/>
</dbReference>
<evidence type="ECO:0000256" key="2">
    <source>
        <dbReference type="ARBA" id="ARBA00008018"/>
    </source>
</evidence>
<dbReference type="Proteomes" id="UP001162131">
    <property type="component" value="Unassembled WGS sequence"/>
</dbReference>
<dbReference type="InterPro" id="IPR002775">
    <property type="entry name" value="DNA/RNA-bd_Alba-like"/>
</dbReference>
<evidence type="ECO:0000313" key="8">
    <source>
        <dbReference type="Proteomes" id="UP001162131"/>
    </source>
</evidence>
<evidence type="ECO:0000313" key="7">
    <source>
        <dbReference type="EMBL" id="CAG9328529.1"/>
    </source>
</evidence>
<reference evidence="7" key="1">
    <citation type="submission" date="2021-09" db="EMBL/GenBank/DDBJ databases">
        <authorList>
            <consortium name="AG Swart"/>
            <person name="Singh M."/>
            <person name="Singh A."/>
            <person name="Seah K."/>
            <person name="Emmerich C."/>
        </authorList>
    </citation>
    <scope>NUCLEOTIDE SEQUENCE</scope>
    <source>
        <strain evidence="7">ATCC30299</strain>
    </source>
</reference>
<evidence type="ECO:0000256" key="3">
    <source>
        <dbReference type="ARBA" id="ARBA00022884"/>
    </source>
</evidence>
<feature type="domain" description="DNA/RNA-binding protein Alba-like" evidence="6">
    <location>
        <begin position="7"/>
        <end position="64"/>
    </location>
</feature>
<feature type="domain" description="DNA/RNA-binding protein Alba-like" evidence="6">
    <location>
        <begin position="269"/>
        <end position="330"/>
    </location>
</feature>
<dbReference type="AlphaFoldDB" id="A0AAU9JQB0"/>